<dbReference type="CDD" id="cd07177">
    <property type="entry name" value="terB_like"/>
    <property type="match status" value="1"/>
</dbReference>
<dbReference type="AlphaFoldDB" id="A0A1E5BZB9"/>
<name>A0A1E5BZB9_9GAMM</name>
<keyword evidence="2" id="KW-1185">Reference proteome</keyword>
<comment type="caution">
    <text evidence="1">The sequence shown here is derived from an EMBL/GenBank/DDBJ whole genome shotgun (WGS) entry which is preliminary data.</text>
</comment>
<dbReference type="Gene3D" id="1.10.3680.10">
    <property type="entry name" value="TerB-like"/>
    <property type="match status" value="1"/>
</dbReference>
<proteinExistence type="predicted"/>
<sequence>MNIIAVFQNKVASLLTDSQQSANEKLIELATFFYKIDNRVSLAEQKYMDELLQTIEWKSTVSVESYQRNCISKIGSVIDGSDEDISSYLSQLMQELSELGAAEKAVTLATEISDADGEIADDEVRYLDLIKSFK</sequence>
<reference evidence="1 2" key="1">
    <citation type="journal article" date="2012" name="Science">
        <title>Ecological populations of bacteria act as socially cohesive units of antibiotic production and resistance.</title>
        <authorList>
            <person name="Cordero O.X."/>
            <person name="Wildschutte H."/>
            <person name="Kirkup B."/>
            <person name="Proehl S."/>
            <person name="Ngo L."/>
            <person name="Hussain F."/>
            <person name="Le Roux F."/>
            <person name="Mincer T."/>
            <person name="Polz M.F."/>
        </authorList>
    </citation>
    <scope>NUCLEOTIDE SEQUENCE [LARGE SCALE GENOMIC DNA]</scope>
    <source>
        <strain evidence="1 2">FF-454</strain>
    </source>
</reference>
<organism evidence="1 2">
    <name type="scientific">Enterovibrio norvegicus FF-454</name>
    <dbReference type="NCBI Taxonomy" id="1185651"/>
    <lineage>
        <taxon>Bacteria</taxon>
        <taxon>Pseudomonadati</taxon>
        <taxon>Pseudomonadota</taxon>
        <taxon>Gammaproteobacteria</taxon>
        <taxon>Vibrionales</taxon>
        <taxon>Vibrionaceae</taxon>
        <taxon>Enterovibrio</taxon>
    </lineage>
</organism>
<dbReference type="EMBL" id="AJWN02000092">
    <property type="protein sequence ID" value="OEE58593.1"/>
    <property type="molecule type" value="Genomic_DNA"/>
</dbReference>
<evidence type="ECO:0000313" key="1">
    <source>
        <dbReference type="EMBL" id="OEE58593.1"/>
    </source>
</evidence>
<dbReference type="RefSeq" id="WP_016959854.1">
    <property type="nucleotide sequence ID" value="NZ_AJWN02000092.1"/>
</dbReference>
<dbReference type="InterPro" id="IPR029024">
    <property type="entry name" value="TerB-like"/>
</dbReference>
<gene>
    <name evidence="1" type="ORF">A1OK_15165</name>
</gene>
<accession>A0A1E5BZB9</accession>
<protein>
    <recommendedName>
        <fullName evidence="3">Co-chaperone DjlA N-terminal domain-containing protein</fullName>
    </recommendedName>
</protein>
<dbReference type="Proteomes" id="UP000095039">
    <property type="component" value="Unassembled WGS sequence"/>
</dbReference>
<dbReference type="SUPFAM" id="SSF158682">
    <property type="entry name" value="TerB-like"/>
    <property type="match status" value="1"/>
</dbReference>
<evidence type="ECO:0008006" key="3">
    <source>
        <dbReference type="Google" id="ProtNLM"/>
    </source>
</evidence>
<evidence type="ECO:0000313" key="2">
    <source>
        <dbReference type="Proteomes" id="UP000095039"/>
    </source>
</evidence>